<dbReference type="OrthoDB" id="9814399at2"/>
<dbReference type="PANTHER" id="PTHR36919:SF3">
    <property type="entry name" value="BLL5882 PROTEIN"/>
    <property type="match status" value="1"/>
</dbReference>
<evidence type="ECO:0000313" key="3">
    <source>
        <dbReference type="EMBL" id="EAP86350.1"/>
    </source>
</evidence>
<proteinExistence type="predicted"/>
<dbReference type="PANTHER" id="PTHR36919">
    <property type="entry name" value="BLR1215 PROTEIN"/>
    <property type="match status" value="1"/>
</dbReference>
<dbReference type="Gene3D" id="2.40.128.520">
    <property type="match status" value="1"/>
</dbReference>
<dbReference type="RefSeq" id="WP_013187735.1">
    <property type="nucleotide sequence ID" value="NC_014230.1"/>
</dbReference>
<dbReference type="InterPro" id="IPR019223">
    <property type="entry name" value="DUF2147"/>
</dbReference>
<accession>A3U964</accession>
<dbReference type="GeneID" id="89453737"/>
<keyword evidence="4" id="KW-1185">Reference proteome</keyword>
<dbReference type="HOGENOM" id="CLU_108869_0_0_10"/>
<dbReference type="AlphaFoldDB" id="A3U964"/>
<evidence type="ECO:0000256" key="1">
    <source>
        <dbReference type="SAM" id="SignalP"/>
    </source>
</evidence>
<keyword evidence="1" id="KW-0732">Signal</keyword>
<gene>
    <name evidence="3" type="ordered locus">CA2559_09958</name>
</gene>
<organism evidence="3 4">
    <name type="scientific">Croceibacter atlanticus (strain ATCC BAA-628 / JCM 21780 / CIP 108009 / IAM 15332 / KCTC 12090 / HTCC2559)</name>
    <dbReference type="NCBI Taxonomy" id="216432"/>
    <lineage>
        <taxon>Bacteria</taxon>
        <taxon>Pseudomonadati</taxon>
        <taxon>Bacteroidota</taxon>
        <taxon>Flavobacteriia</taxon>
        <taxon>Flavobacteriales</taxon>
        <taxon>Flavobacteriaceae</taxon>
        <taxon>Croceibacter</taxon>
    </lineage>
</organism>
<evidence type="ECO:0000259" key="2">
    <source>
        <dbReference type="Pfam" id="PF09917"/>
    </source>
</evidence>
<reference evidence="3 4" key="1">
    <citation type="journal article" date="2010" name="J. Bacteriol.">
        <title>The complete genome sequence of Croceibacter atlanticus HTCC2559T.</title>
        <authorList>
            <person name="Oh H.M."/>
            <person name="Kang I."/>
            <person name="Ferriera S."/>
            <person name="Giovannoni S.J."/>
            <person name="Cho J.C."/>
        </authorList>
    </citation>
    <scope>NUCLEOTIDE SEQUENCE [LARGE SCALE GENOMIC DNA]</scope>
    <source>
        <strain evidence="4">ATCC BAA-628 / HTCC2559 / KCTC 12090</strain>
    </source>
</reference>
<sequence>MKLILSSIILMLCFTFSNAQDVVGIWKTIDDNTGEAKSHIEIFKKDGKVYGKIIKILNPEARDRVCSECEGEDKNIKILGMNIIKGLERDGNEYSGGTITDPENGKIYKSKIWLTEDNPNRLKVRGYVAFLYRTQEWIRLE</sequence>
<feature type="signal peptide" evidence="1">
    <location>
        <begin position="1"/>
        <end position="19"/>
    </location>
</feature>
<feature type="domain" description="DUF2147" evidence="2">
    <location>
        <begin position="24"/>
        <end position="139"/>
    </location>
</feature>
<protein>
    <recommendedName>
        <fullName evidence="2">DUF2147 domain-containing protein</fullName>
    </recommendedName>
</protein>
<dbReference type="Proteomes" id="UP000002297">
    <property type="component" value="Chromosome"/>
</dbReference>
<feature type="chain" id="PRO_5002660367" description="DUF2147 domain-containing protein" evidence="1">
    <location>
        <begin position="20"/>
        <end position="141"/>
    </location>
</feature>
<dbReference type="eggNOG" id="COG4731">
    <property type="taxonomic scope" value="Bacteria"/>
</dbReference>
<dbReference type="Pfam" id="PF09917">
    <property type="entry name" value="DUF2147"/>
    <property type="match status" value="1"/>
</dbReference>
<dbReference type="EMBL" id="CP002046">
    <property type="protein sequence ID" value="EAP86350.1"/>
    <property type="molecule type" value="Genomic_DNA"/>
</dbReference>
<dbReference type="KEGG" id="cat:CA2559_09958"/>
<evidence type="ECO:0000313" key="4">
    <source>
        <dbReference type="Proteomes" id="UP000002297"/>
    </source>
</evidence>
<name>A3U964_CROAH</name>